<proteinExistence type="predicted"/>
<gene>
    <name evidence="2" type="ORF">Tci_049922</name>
</gene>
<accession>A0A6L2N076</accession>
<sequence>MADSVFLNCVPVSLDHAPLPPQRDIVMTNATIETTALEFAAPDQEGEQNYEIGESSYAAQVHPITGDLIHHTISLILARLVCHDDTIDRLCDQFDEVSLDRMEVIEHDVETLQTRVSDVEERAGKLQLTLEEARTEIQDL</sequence>
<evidence type="ECO:0000256" key="1">
    <source>
        <dbReference type="SAM" id="Coils"/>
    </source>
</evidence>
<comment type="caution">
    <text evidence="2">The sequence shown here is derived from an EMBL/GenBank/DDBJ whole genome shotgun (WGS) entry which is preliminary data.</text>
</comment>
<evidence type="ECO:0000313" key="2">
    <source>
        <dbReference type="EMBL" id="GEU77944.1"/>
    </source>
</evidence>
<keyword evidence="1" id="KW-0175">Coiled coil</keyword>
<organism evidence="2">
    <name type="scientific">Tanacetum cinerariifolium</name>
    <name type="common">Dalmatian daisy</name>
    <name type="synonym">Chrysanthemum cinerariifolium</name>
    <dbReference type="NCBI Taxonomy" id="118510"/>
    <lineage>
        <taxon>Eukaryota</taxon>
        <taxon>Viridiplantae</taxon>
        <taxon>Streptophyta</taxon>
        <taxon>Embryophyta</taxon>
        <taxon>Tracheophyta</taxon>
        <taxon>Spermatophyta</taxon>
        <taxon>Magnoliopsida</taxon>
        <taxon>eudicotyledons</taxon>
        <taxon>Gunneridae</taxon>
        <taxon>Pentapetalae</taxon>
        <taxon>asterids</taxon>
        <taxon>campanulids</taxon>
        <taxon>Asterales</taxon>
        <taxon>Asteraceae</taxon>
        <taxon>Asteroideae</taxon>
        <taxon>Anthemideae</taxon>
        <taxon>Anthemidinae</taxon>
        <taxon>Tanacetum</taxon>
    </lineage>
</organism>
<protein>
    <submittedName>
        <fullName evidence="2">Uncharacterized protein</fullName>
    </submittedName>
</protein>
<name>A0A6L2N076_TANCI</name>
<feature type="coiled-coil region" evidence="1">
    <location>
        <begin position="102"/>
        <end position="136"/>
    </location>
</feature>
<reference evidence="2" key="1">
    <citation type="journal article" date="2019" name="Sci. Rep.">
        <title>Draft genome of Tanacetum cinerariifolium, the natural source of mosquito coil.</title>
        <authorList>
            <person name="Yamashiro T."/>
            <person name="Shiraishi A."/>
            <person name="Satake H."/>
            <person name="Nakayama K."/>
        </authorList>
    </citation>
    <scope>NUCLEOTIDE SEQUENCE</scope>
</reference>
<dbReference type="AlphaFoldDB" id="A0A6L2N076"/>
<dbReference type="EMBL" id="BKCJ010007574">
    <property type="protein sequence ID" value="GEU77944.1"/>
    <property type="molecule type" value="Genomic_DNA"/>
</dbReference>